<dbReference type="InterPro" id="IPR036950">
    <property type="entry name" value="PBP_transglycosylase"/>
</dbReference>
<keyword evidence="1 13" id="KW-0121">Carboxypeptidase</keyword>
<evidence type="ECO:0000256" key="9">
    <source>
        <dbReference type="SAM" id="MobiDB-lite"/>
    </source>
</evidence>
<comment type="caution">
    <text evidence="13">The sequence shown here is derived from an EMBL/GenBank/DDBJ whole genome shotgun (WGS) entry which is preliminary data.</text>
</comment>
<dbReference type="CDD" id="cd06577">
    <property type="entry name" value="PASTA_pknB"/>
    <property type="match status" value="1"/>
</dbReference>
<proteinExistence type="predicted"/>
<organism evidence="13 14">
    <name type="scientific">Microlunatus capsulatus</name>
    <dbReference type="NCBI Taxonomy" id="99117"/>
    <lineage>
        <taxon>Bacteria</taxon>
        <taxon>Bacillati</taxon>
        <taxon>Actinomycetota</taxon>
        <taxon>Actinomycetes</taxon>
        <taxon>Propionibacteriales</taxon>
        <taxon>Propionibacteriaceae</taxon>
        <taxon>Microlunatus</taxon>
    </lineage>
</organism>
<evidence type="ECO:0000256" key="3">
    <source>
        <dbReference type="ARBA" id="ARBA00022676"/>
    </source>
</evidence>
<protein>
    <submittedName>
        <fullName evidence="13">Membrane peptidoglycan carboxypeptidase</fullName>
    </submittedName>
</protein>
<evidence type="ECO:0000256" key="1">
    <source>
        <dbReference type="ARBA" id="ARBA00022645"/>
    </source>
</evidence>
<dbReference type="GO" id="GO:0004180">
    <property type="term" value="F:carboxypeptidase activity"/>
    <property type="evidence" value="ECO:0007669"/>
    <property type="project" value="UniProtKB-KW"/>
</dbReference>
<evidence type="ECO:0000256" key="6">
    <source>
        <dbReference type="ARBA" id="ARBA00023268"/>
    </source>
</evidence>
<dbReference type="Gene3D" id="3.40.710.10">
    <property type="entry name" value="DD-peptidase/beta-lactamase superfamily"/>
    <property type="match status" value="1"/>
</dbReference>
<keyword evidence="14" id="KW-1185">Reference proteome</keyword>
<dbReference type="RefSeq" id="WP_210056229.1">
    <property type="nucleotide sequence ID" value="NZ_JAGIOB010000001.1"/>
</dbReference>
<evidence type="ECO:0000256" key="7">
    <source>
        <dbReference type="ARBA" id="ARBA00034000"/>
    </source>
</evidence>
<evidence type="ECO:0000256" key="5">
    <source>
        <dbReference type="ARBA" id="ARBA00022801"/>
    </source>
</evidence>
<comment type="catalytic activity">
    <reaction evidence="7">
        <text>Preferential cleavage: (Ac)2-L-Lys-D-Ala-|-D-Ala. Also transpeptidation of peptidyl-alanyl moieties that are N-acyl substituents of D-alanine.</text>
        <dbReference type="EC" id="3.4.16.4"/>
    </reaction>
</comment>
<keyword evidence="2" id="KW-0645">Protease</keyword>
<keyword evidence="10" id="KW-0472">Membrane</keyword>
<accession>A0ABS4Z992</accession>
<dbReference type="InterPro" id="IPR023346">
    <property type="entry name" value="Lysozyme-like_dom_sf"/>
</dbReference>
<evidence type="ECO:0000259" key="11">
    <source>
        <dbReference type="Pfam" id="PF00905"/>
    </source>
</evidence>
<feature type="domain" description="Glycosyl transferase family 51" evidence="12">
    <location>
        <begin position="74"/>
        <end position="260"/>
    </location>
</feature>
<dbReference type="InterPro" id="IPR005543">
    <property type="entry name" value="PASTA_dom"/>
</dbReference>
<dbReference type="Gene3D" id="1.10.3810.10">
    <property type="entry name" value="Biosynthetic peptidoglycan transglycosylase-like"/>
    <property type="match status" value="1"/>
</dbReference>
<gene>
    <name evidence="13" type="ORF">JOF54_002481</name>
</gene>
<keyword evidence="3" id="KW-0328">Glycosyltransferase</keyword>
<keyword evidence="5" id="KW-0378">Hydrolase</keyword>
<dbReference type="InterPro" id="IPR012338">
    <property type="entry name" value="Beta-lactam/transpept-like"/>
</dbReference>
<evidence type="ECO:0000259" key="12">
    <source>
        <dbReference type="Pfam" id="PF00912"/>
    </source>
</evidence>
<evidence type="ECO:0000256" key="4">
    <source>
        <dbReference type="ARBA" id="ARBA00022679"/>
    </source>
</evidence>
<feature type="transmembrane region" description="Helical" evidence="10">
    <location>
        <begin position="12"/>
        <end position="34"/>
    </location>
</feature>
<dbReference type="Pfam" id="PF00905">
    <property type="entry name" value="Transpeptidase"/>
    <property type="match status" value="1"/>
</dbReference>
<comment type="catalytic activity">
    <reaction evidence="8">
        <text>[GlcNAc-(1-&gt;4)-Mur2Ac(oyl-L-Ala-gamma-D-Glu-L-Lys-D-Ala-D-Ala)](n)-di-trans,octa-cis-undecaprenyl diphosphate + beta-D-GlcNAc-(1-&gt;4)-Mur2Ac(oyl-L-Ala-gamma-D-Glu-L-Lys-D-Ala-D-Ala)-di-trans,octa-cis-undecaprenyl diphosphate = [GlcNAc-(1-&gt;4)-Mur2Ac(oyl-L-Ala-gamma-D-Glu-L-Lys-D-Ala-D-Ala)](n+1)-di-trans,octa-cis-undecaprenyl diphosphate + di-trans,octa-cis-undecaprenyl diphosphate + H(+)</text>
        <dbReference type="Rhea" id="RHEA:23708"/>
        <dbReference type="Rhea" id="RHEA-COMP:9602"/>
        <dbReference type="Rhea" id="RHEA-COMP:9603"/>
        <dbReference type="ChEBI" id="CHEBI:15378"/>
        <dbReference type="ChEBI" id="CHEBI:58405"/>
        <dbReference type="ChEBI" id="CHEBI:60033"/>
        <dbReference type="ChEBI" id="CHEBI:78435"/>
        <dbReference type="EC" id="2.4.99.28"/>
    </reaction>
</comment>
<feature type="domain" description="Penicillin-binding protein transpeptidase" evidence="11">
    <location>
        <begin position="363"/>
        <end position="635"/>
    </location>
</feature>
<dbReference type="Pfam" id="PF00912">
    <property type="entry name" value="Transgly"/>
    <property type="match status" value="1"/>
</dbReference>
<evidence type="ECO:0000256" key="10">
    <source>
        <dbReference type="SAM" id="Phobius"/>
    </source>
</evidence>
<keyword evidence="10" id="KW-0812">Transmembrane</keyword>
<feature type="region of interest" description="Disordered" evidence="9">
    <location>
        <begin position="780"/>
        <end position="833"/>
    </location>
</feature>
<dbReference type="PANTHER" id="PTHR32282:SF33">
    <property type="entry name" value="PEPTIDOGLYCAN GLYCOSYLTRANSFERASE"/>
    <property type="match status" value="1"/>
</dbReference>
<dbReference type="SUPFAM" id="SSF53955">
    <property type="entry name" value="Lysozyme-like"/>
    <property type="match status" value="1"/>
</dbReference>
<keyword evidence="6" id="KW-0511">Multifunctional enzyme</keyword>
<evidence type="ECO:0000313" key="13">
    <source>
        <dbReference type="EMBL" id="MBP2417559.1"/>
    </source>
</evidence>
<evidence type="ECO:0000256" key="8">
    <source>
        <dbReference type="ARBA" id="ARBA00049902"/>
    </source>
</evidence>
<keyword evidence="10" id="KW-1133">Transmembrane helix</keyword>
<reference evidence="13 14" key="1">
    <citation type="submission" date="2021-03" db="EMBL/GenBank/DDBJ databases">
        <title>Sequencing the genomes of 1000 actinobacteria strains.</title>
        <authorList>
            <person name="Klenk H.-P."/>
        </authorList>
    </citation>
    <scope>NUCLEOTIDE SEQUENCE [LARGE SCALE GENOMIC DNA]</scope>
    <source>
        <strain evidence="13 14">DSM 12936</strain>
    </source>
</reference>
<dbReference type="Proteomes" id="UP000758168">
    <property type="component" value="Unassembled WGS sequence"/>
</dbReference>
<dbReference type="Gene3D" id="3.30.10.20">
    <property type="match status" value="1"/>
</dbReference>
<dbReference type="InterPro" id="IPR050396">
    <property type="entry name" value="Glycosyltr_51/Transpeptidase"/>
</dbReference>
<dbReference type="PANTHER" id="PTHR32282">
    <property type="entry name" value="BINDING PROTEIN TRANSPEPTIDASE, PUTATIVE-RELATED"/>
    <property type="match status" value="1"/>
</dbReference>
<name>A0ABS4Z992_9ACTN</name>
<dbReference type="InterPro" id="IPR001264">
    <property type="entry name" value="Glyco_trans_51"/>
</dbReference>
<evidence type="ECO:0000256" key="2">
    <source>
        <dbReference type="ARBA" id="ARBA00022670"/>
    </source>
</evidence>
<sequence length="833" mass="90331">MPFSPKRAGSVAYSSVMFVIVSVLAGVLVAGLFVPLAGMAGVSSKAAATELESLPTELSTPAPPTRSRVLMADGKTLAYFFDENRVPVTMDKIAPVMRQAQLAIEDHRYYEHGALDLKGTLRALVRNSTSDSGTQGGSSITQQYVKMVQVEACNGDRECIADAQAKSMERKVRELRYAIALEKKFSKDEILERYLNIAYYGEGAYGVQAAARHYYSKDAEDLTLAQAAMLAGLVQNPDANNPVDNRAAALDRRDVVVNRMLELELITPAQAKKAKKTGFDEDRVKTTRAGCVGTKYPFLCDYVRRSLLKMPSLGKTQDDRKNMLNRGGLTIQTAIDPKTQDLAQKKVSSVVGPTDPLISTMNMIQPGTGLIVAMAQSRPVMGNDSKKGETYWNLAADPAMGGIQGYQAGSTFKTFTMAAALEKGIPISKKFNARSPFDFTGKTYQSCVGTETVPKYKVTNSVGHSKVIDMTEAAEFSVNTYFVQLELAAGLCNVTKMAEKVGVKLGTQDRDLVDFYQSIPSFTLGSVEVSPLSMAEAYATYAARGVHCDPIIVSKVTNRNGKQLEVPDAGCEQVVEPAVADGVNKVLKSVMDSGTGQRAKVYNGYDMAGKTGTIDSNEAVWFAGYTPEIAGVAMISIDNTKKPFRKGKPGFRRNGVKNYSVPSTDVYLQGSGSGDAGRLIWKPVMESYLKKVPDTSFKAPSRDVQVGKQVRVPSLYGLSIAAATKKLEKEGFTVERRQVYSRSTVGSFLGFSPGSNATVAEFSTIYVNYSAGRDPAEVAAERRAREEAAERRAEAREEAADAAREAREEARKKAEAAEKKAAEDKKKKKDDDG</sequence>
<dbReference type="EMBL" id="JAGIOB010000001">
    <property type="protein sequence ID" value="MBP2417559.1"/>
    <property type="molecule type" value="Genomic_DNA"/>
</dbReference>
<dbReference type="SUPFAM" id="SSF56601">
    <property type="entry name" value="beta-lactamase/transpeptidase-like"/>
    <property type="match status" value="1"/>
</dbReference>
<keyword evidence="4" id="KW-0808">Transferase</keyword>
<evidence type="ECO:0000313" key="14">
    <source>
        <dbReference type="Proteomes" id="UP000758168"/>
    </source>
</evidence>
<dbReference type="InterPro" id="IPR001460">
    <property type="entry name" value="PCN-bd_Tpept"/>
</dbReference>